<dbReference type="PANTHER" id="PTHR13932">
    <property type="entry name" value="COPROPORPHYRINIGEN III OXIDASE"/>
    <property type="match status" value="1"/>
</dbReference>
<protein>
    <recommendedName>
        <fullName evidence="5">Radical SAM core domain-containing protein</fullName>
    </recommendedName>
</protein>
<keyword evidence="1" id="KW-0949">S-adenosyl-L-methionine</keyword>
<dbReference type="GO" id="GO:0006779">
    <property type="term" value="P:porphyrin-containing compound biosynthetic process"/>
    <property type="evidence" value="ECO:0007669"/>
    <property type="project" value="TreeGrafter"/>
</dbReference>
<dbReference type="PANTHER" id="PTHR13932:SF5">
    <property type="entry name" value="RADICAL S-ADENOSYL METHIONINE DOMAIN-CONTAINING PROTEIN 1, MITOCHONDRIAL"/>
    <property type="match status" value="1"/>
</dbReference>
<gene>
    <name evidence="6" type="ORF">IPLBMFHP_00014</name>
</gene>
<dbReference type="Pfam" id="PF04055">
    <property type="entry name" value="Radical_SAM"/>
    <property type="match status" value="1"/>
</dbReference>
<dbReference type="GO" id="GO:0046872">
    <property type="term" value="F:metal ion binding"/>
    <property type="evidence" value="ECO:0007669"/>
    <property type="project" value="UniProtKB-KW"/>
</dbReference>
<dbReference type="GO" id="GO:0051539">
    <property type="term" value="F:4 iron, 4 sulfur cluster binding"/>
    <property type="evidence" value="ECO:0007669"/>
    <property type="project" value="TreeGrafter"/>
</dbReference>
<dbReference type="InterPro" id="IPR058240">
    <property type="entry name" value="rSAM_sf"/>
</dbReference>
<evidence type="ECO:0000256" key="2">
    <source>
        <dbReference type="ARBA" id="ARBA00022723"/>
    </source>
</evidence>
<dbReference type="EMBL" id="MT631670">
    <property type="protein sequence ID" value="QNO56828.1"/>
    <property type="molecule type" value="Genomic_DNA"/>
</dbReference>
<organism evidence="6">
    <name type="scientific">Candidatus Methanophaga sp. ANME-1 ERB7</name>
    <dbReference type="NCBI Taxonomy" id="2759913"/>
    <lineage>
        <taxon>Archaea</taxon>
        <taxon>Methanobacteriati</taxon>
        <taxon>Methanobacteriota</taxon>
        <taxon>Stenosarchaea group</taxon>
        <taxon>Methanomicrobia</taxon>
        <taxon>Candidatus Methanophagales</taxon>
        <taxon>Candidatus Methanophagaceae</taxon>
        <taxon>Candidatus Methanophaga</taxon>
    </lineage>
</organism>
<dbReference type="GO" id="GO:0003824">
    <property type="term" value="F:catalytic activity"/>
    <property type="evidence" value="ECO:0007669"/>
    <property type="project" value="InterPro"/>
</dbReference>
<evidence type="ECO:0000256" key="3">
    <source>
        <dbReference type="ARBA" id="ARBA00023004"/>
    </source>
</evidence>
<evidence type="ECO:0000256" key="1">
    <source>
        <dbReference type="ARBA" id="ARBA00022691"/>
    </source>
</evidence>
<evidence type="ECO:0000259" key="5">
    <source>
        <dbReference type="PROSITE" id="PS51918"/>
    </source>
</evidence>
<keyword evidence="2" id="KW-0479">Metal-binding</keyword>
<reference evidence="6" key="1">
    <citation type="submission" date="2020-06" db="EMBL/GenBank/DDBJ databases">
        <title>Unique genomic features of the anaerobic methanotrophic archaea.</title>
        <authorList>
            <person name="Chadwick G.L."/>
            <person name="Skennerton C.T."/>
            <person name="Laso-Perez R."/>
            <person name="Leu A.O."/>
            <person name="Speth D.R."/>
            <person name="Yu H."/>
            <person name="Morgan-Lang C."/>
            <person name="Hatzenpichler R."/>
            <person name="Goudeau D."/>
            <person name="Malmstrom R."/>
            <person name="Brazelton W.J."/>
            <person name="Woyke T."/>
            <person name="Hallam S.J."/>
            <person name="Tyson G.W."/>
            <person name="Wegener G."/>
            <person name="Boetius A."/>
            <person name="Orphan V."/>
        </authorList>
    </citation>
    <scope>NUCLEOTIDE SEQUENCE</scope>
</reference>
<name>A0A7G9Z994_9EURY</name>
<keyword evidence="3" id="KW-0408">Iron</keyword>
<dbReference type="SMART" id="SM00729">
    <property type="entry name" value="Elp3"/>
    <property type="match status" value="1"/>
</dbReference>
<accession>A0A7G9Z994</accession>
<dbReference type="InterPro" id="IPR006638">
    <property type="entry name" value="Elp3/MiaA/NifB-like_rSAM"/>
</dbReference>
<dbReference type="CDD" id="cd01335">
    <property type="entry name" value="Radical_SAM"/>
    <property type="match status" value="1"/>
</dbReference>
<dbReference type="GO" id="GO:0005737">
    <property type="term" value="C:cytoplasm"/>
    <property type="evidence" value="ECO:0007669"/>
    <property type="project" value="TreeGrafter"/>
</dbReference>
<dbReference type="AlphaFoldDB" id="A0A7G9Z994"/>
<dbReference type="InterPro" id="IPR013785">
    <property type="entry name" value="Aldolase_TIM"/>
</dbReference>
<dbReference type="SFLD" id="SFLDG01065">
    <property type="entry name" value="anaerobic_coproporphyrinogen-I"/>
    <property type="match status" value="1"/>
</dbReference>
<evidence type="ECO:0000313" key="6">
    <source>
        <dbReference type="EMBL" id="QNO56828.1"/>
    </source>
</evidence>
<evidence type="ECO:0000256" key="4">
    <source>
        <dbReference type="ARBA" id="ARBA00023014"/>
    </source>
</evidence>
<dbReference type="SUPFAM" id="SSF102114">
    <property type="entry name" value="Radical SAM enzymes"/>
    <property type="match status" value="1"/>
</dbReference>
<dbReference type="InterPro" id="IPR034505">
    <property type="entry name" value="Coproporphyrinogen-III_oxidase"/>
</dbReference>
<keyword evidence="4" id="KW-0411">Iron-sulfur</keyword>
<dbReference type="PROSITE" id="PS51918">
    <property type="entry name" value="RADICAL_SAM"/>
    <property type="match status" value="1"/>
</dbReference>
<dbReference type="SFLD" id="SFLDS00029">
    <property type="entry name" value="Radical_SAM"/>
    <property type="match status" value="1"/>
</dbReference>
<dbReference type="InterPro" id="IPR007197">
    <property type="entry name" value="rSAM"/>
</dbReference>
<proteinExistence type="predicted"/>
<dbReference type="Gene3D" id="3.20.20.70">
    <property type="entry name" value="Aldolase class I"/>
    <property type="match status" value="1"/>
</dbReference>
<feature type="domain" description="Radical SAM core" evidence="5">
    <location>
        <begin position="38"/>
        <end position="265"/>
    </location>
</feature>
<sequence length="429" mass="48728">MANNNTRKWLKSHHDTLFPFFPYLKKRGIKWLFDELREKGGEKGALYIHIPFCIGRCTFCILTKEYPSGNTLKYVYSILDEAREWRDYFSSIQTIYVGGGTPTSLSSEELKRLFAGLRDTFKIDNDAEISVETTASELTEDKMNLLLELGVNRLSVGVQTFNLGLRKMLGRRGGGKEVVKKLNRAREMFPLLTIDILYDLPGQEMRDVTEDLQKAVGIGIDGISLYPLIYSPKTPISRQFEQPPIGTAMDIFENAKSFLEDEGYNHVNINHFSNGRDKFRYSTYFNRLGNVLGLGAGATGFLADCFVKHKSTSEQYILNKVGNVFSVPRNIIPVLWCVSQIQYGIVDIEEPKRRWGFDPLEAFAKTIENSVDRGELIIGKNEIELTSEGMFWANTIGTEMAMEYLYKGKGELVSLEEKTSKIAKNIYAQ</sequence>